<evidence type="ECO:0000256" key="6">
    <source>
        <dbReference type="ARBA" id="ARBA00023136"/>
    </source>
</evidence>
<dbReference type="PATRIC" id="fig|1193502.14.peg.2203"/>
<gene>
    <name evidence="10" type="ORF">SHALO_2175</name>
</gene>
<keyword evidence="3" id="KW-1003">Cell membrane</keyword>
<proteinExistence type="inferred from homology"/>
<organism evidence="10 11">
    <name type="scientific">Sulfurospirillum halorespirans DSM 13726</name>
    <dbReference type="NCBI Taxonomy" id="1193502"/>
    <lineage>
        <taxon>Bacteria</taxon>
        <taxon>Pseudomonadati</taxon>
        <taxon>Campylobacterota</taxon>
        <taxon>Epsilonproteobacteria</taxon>
        <taxon>Campylobacterales</taxon>
        <taxon>Sulfurospirillaceae</taxon>
        <taxon>Sulfurospirillum</taxon>
    </lineage>
</organism>
<name>A0A1D7TLQ7_9BACT</name>
<evidence type="ECO:0000256" key="2">
    <source>
        <dbReference type="ARBA" id="ARBA00008017"/>
    </source>
</evidence>
<evidence type="ECO:0000256" key="3">
    <source>
        <dbReference type="ARBA" id="ARBA00022475"/>
    </source>
</evidence>
<dbReference type="Pfam" id="PF00924">
    <property type="entry name" value="MS_channel_2nd"/>
    <property type="match status" value="1"/>
</dbReference>
<dbReference type="PANTHER" id="PTHR30221:SF1">
    <property type="entry name" value="SMALL-CONDUCTANCE MECHANOSENSITIVE CHANNEL"/>
    <property type="match status" value="1"/>
</dbReference>
<dbReference type="InterPro" id="IPR008910">
    <property type="entry name" value="MSC_TM_helix"/>
</dbReference>
<dbReference type="Pfam" id="PF21082">
    <property type="entry name" value="MS_channel_3rd"/>
    <property type="match status" value="1"/>
</dbReference>
<comment type="subcellular location">
    <subcellularLocation>
        <location evidence="1">Cell membrane</location>
        <topology evidence="1">Multi-pass membrane protein</topology>
    </subcellularLocation>
</comment>
<evidence type="ECO:0000313" key="10">
    <source>
        <dbReference type="EMBL" id="AOO65937.1"/>
    </source>
</evidence>
<dbReference type="STRING" id="1193502.SHALO_2175"/>
<evidence type="ECO:0000259" key="9">
    <source>
        <dbReference type="Pfam" id="PF21082"/>
    </source>
</evidence>
<dbReference type="PANTHER" id="PTHR30221">
    <property type="entry name" value="SMALL-CONDUCTANCE MECHANOSENSITIVE CHANNEL"/>
    <property type="match status" value="1"/>
</dbReference>
<dbReference type="InterPro" id="IPR006685">
    <property type="entry name" value="MscS_channel_2nd"/>
</dbReference>
<dbReference type="EMBL" id="CP017111">
    <property type="protein sequence ID" value="AOO65937.1"/>
    <property type="molecule type" value="Genomic_DNA"/>
</dbReference>
<sequence>MDKELQTLQKFYTVVIEFLTHYSFQLLGALIIVVLGWFAAKYVYALLMRLFERNHFDSTLAKFVASVVKMLVFTAMIVIALGKIGISIAPFVAAIGAVSLTAGLALQGSVSNYAAGVLLIISRPFKVGDTLSIGGFYGVVEEIKLSYTVLRNEDEELITIPNKKMIGDVLVNSFEFRVVETSIGVAYEEDPAKAIAVMHEVLDGFSEVSKEHKPVIGIAQFGKSAIILGLRYWVPTKRYFKVQYEVNLALYSALHVNNISIPCPQREVRILGEKFDSKEV</sequence>
<dbReference type="Gene3D" id="2.30.30.60">
    <property type="match status" value="1"/>
</dbReference>
<dbReference type="Gene3D" id="1.10.287.1260">
    <property type="match status" value="1"/>
</dbReference>
<dbReference type="InterPro" id="IPR049278">
    <property type="entry name" value="MS_channel_C"/>
</dbReference>
<comment type="similarity">
    <text evidence="2">Belongs to the MscS (TC 1.A.23) family.</text>
</comment>
<accession>A0A1D7TLQ7</accession>
<dbReference type="Proteomes" id="UP000094609">
    <property type="component" value="Chromosome"/>
</dbReference>
<dbReference type="InterPro" id="IPR011014">
    <property type="entry name" value="MscS_channel_TM-2"/>
</dbReference>
<evidence type="ECO:0000259" key="8">
    <source>
        <dbReference type="Pfam" id="PF00924"/>
    </source>
</evidence>
<dbReference type="InterPro" id="IPR023408">
    <property type="entry name" value="MscS_beta-dom_sf"/>
</dbReference>
<feature type="transmembrane region" description="Helical" evidence="7">
    <location>
        <begin position="88"/>
        <end position="106"/>
    </location>
</feature>
<dbReference type="RefSeq" id="WP_069478555.1">
    <property type="nucleotide sequence ID" value="NZ_CP017111.1"/>
</dbReference>
<keyword evidence="5 7" id="KW-1133">Transmembrane helix</keyword>
<dbReference type="InterPro" id="IPR045275">
    <property type="entry name" value="MscS_archaea/bacteria_type"/>
</dbReference>
<keyword evidence="4 7" id="KW-0812">Transmembrane</keyword>
<feature type="domain" description="Mechanosensitive ion channel MscS" evidence="8">
    <location>
        <begin position="109"/>
        <end position="172"/>
    </location>
</feature>
<dbReference type="InterPro" id="IPR011066">
    <property type="entry name" value="MscS_channel_C_sf"/>
</dbReference>
<feature type="domain" description="Mechanosensitive ion channel MscS C-terminal" evidence="9">
    <location>
        <begin position="179"/>
        <end position="261"/>
    </location>
</feature>
<evidence type="ECO:0000256" key="5">
    <source>
        <dbReference type="ARBA" id="ARBA00022989"/>
    </source>
</evidence>
<dbReference type="GO" id="GO:0008381">
    <property type="term" value="F:mechanosensitive monoatomic ion channel activity"/>
    <property type="evidence" value="ECO:0007669"/>
    <property type="project" value="InterPro"/>
</dbReference>
<dbReference type="SUPFAM" id="SSF82689">
    <property type="entry name" value="Mechanosensitive channel protein MscS (YggB), C-terminal domain"/>
    <property type="match status" value="1"/>
</dbReference>
<dbReference type="GO" id="GO:0005886">
    <property type="term" value="C:plasma membrane"/>
    <property type="evidence" value="ECO:0007669"/>
    <property type="project" value="UniProtKB-SubCell"/>
</dbReference>
<dbReference type="Gene3D" id="3.30.70.100">
    <property type="match status" value="1"/>
</dbReference>
<dbReference type="KEGG" id="shal:SHALO_2175"/>
<dbReference type="SUPFAM" id="SSF82861">
    <property type="entry name" value="Mechanosensitive channel protein MscS (YggB), transmembrane region"/>
    <property type="match status" value="1"/>
</dbReference>
<evidence type="ECO:0000256" key="7">
    <source>
        <dbReference type="SAM" id="Phobius"/>
    </source>
</evidence>
<dbReference type="InterPro" id="IPR010920">
    <property type="entry name" value="LSM_dom_sf"/>
</dbReference>
<feature type="transmembrane region" description="Helical" evidence="7">
    <location>
        <begin position="26"/>
        <end position="47"/>
    </location>
</feature>
<dbReference type="Pfam" id="PF05552">
    <property type="entry name" value="MS_channel_1st_1"/>
    <property type="match status" value="1"/>
</dbReference>
<evidence type="ECO:0000256" key="4">
    <source>
        <dbReference type="ARBA" id="ARBA00022692"/>
    </source>
</evidence>
<feature type="transmembrane region" description="Helical" evidence="7">
    <location>
        <begin position="59"/>
        <end position="82"/>
    </location>
</feature>
<reference evidence="11" key="1">
    <citation type="submission" date="2016-08" db="EMBL/GenBank/DDBJ databases">
        <title>Complete genome sequence of the organohalide-respiring Epsilonproteobacterium Sulfurospirillum halorespirans.</title>
        <authorList>
            <person name="Goris T."/>
            <person name="Zimmermann J."/>
            <person name="Schenz B."/>
            <person name="Lemos M."/>
            <person name="Hackermueller J."/>
            <person name="Diekert G."/>
        </authorList>
    </citation>
    <scope>NUCLEOTIDE SEQUENCE [LARGE SCALE GENOMIC DNA]</scope>
    <source>
        <strain>DSM 13726</strain>
        <strain evidence="11">PCE-M2</strain>
    </source>
</reference>
<dbReference type="SUPFAM" id="SSF50182">
    <property type="entry name" value="Sm-like ribonucleoproteins"/>
    <property type="match status" value="1"/>
</dbReference>
<protein>
    <submittedName>
        <fullName evidence="10">MscS mechanosensitive ion channel</fullName>
    </submittedName>
</protein>
<evidence type="ECO:0000313" key="11">
    <source>
        <dbReference type="Proteomes" id="UP000094609"/>
    </source>
</evidence>
<dbReference type="AlphaFoldDB" id="A0A1D7TLQ7"/>
<keyword evidence="6 7" id="KW-0472">Membrane</keyword>
<evidence type="ECO:0000256" key="1">
    <source>
        <dbReference type="ARBA" id="ARBA00004651"/>
    </source>
</evidence>
<keyword evidence="11" id="KW-1185">Reference proteome</keyword>